<feature type="transmembrane region" description="Helical" evidence="12">
    <location>
        <begin position="276"/>
        <end position="298"/>
    </location>
</feature>
<dbReference type="PROSITE" id="PS50893">
    <property type="entry name" value="ABC_TRANSPORTER_2"/>
    <property type="match status" value="2"/>
</dbReference>
<dbReference type="STRING" id="8083.ENSXMAP00000003422"/>
<dbReference type="SUPFAM" id="SSF90123">
    <property type="entry name" value="ABC transporter transmembrane region"/>
    <property type="match status" value="2"/>
</dbReference>
<keyword evidence="4" id="KW-0547">Nucleotide-binding</keyword>
<dbReference type="InterPro" id="IPR003439">
    <property type="entry name" value="ABC_transporter-like_ATP-bd"/>
</dbReference>
<comment type="catalytic activity">
    <reaction evidence="9">
        <text>leukotriene C4(in) + ATP + H2O = leukotriene C4(out) + ADP + phosphate + H(+)</text>
        <dbReference type="Rhea" id="RHEA:38963"/>
        <dbReference type="ChEBI" id="CHEBI:15377"/>
        <dbReference type="ChEBI" id="CHEBI:15378"/>
        <dbReference type="ChEBI" id="CHEBI:30616"/>
        <dbReference type="ChEBI" id="CHEBI:43474"/>
        <dbReference type="ChEBI" id="CHEBI:57973"/>
        <dbReference type="ChEBI" id="CHEBI:456216"/>
    </reaction>
    <physiologicalReaction direction="left-to-right" evidence="9">
        <dbReference type="Rhea" id="RHEA:38964"/>
    </physiologicalReaction>
</comment>
<dbReference type="FunFam" id="1.20.1560.10:FF:000014">
    <property type="entry name" value="Multidrug resistance-associated protein member 4"/>
    <property type="match status" value="1"/>
</dbReference>
<evidence type="ECO:0000256" key="7">
    <source>
        <dbReference type="ARBA" id="ARBA00023136"/>
    </source>
</evidence>
<comment type="catalytic activity">
    <reaction evidence="8">
        <text>ATP + H2O + xenobioticSide 1 = ADP + phosphate + xenobioticSide 2.</text>
        <dbReference type="EC" id="7.6.2.2"/>
    </reaction>
</comment>
<dbReference type="InterPro" id="IPR036640">
    <property type="entry name" value="ABC1_TM_sf"/>
</dbReference>
<dbReference type="PANTHER" id="PTHR24223">
    <property type="entry name" value="ATP-BINDING CASSETTE SUB-FAMILY C"/>
    <property type="match status" value="1"/>
</dbReference>
<evidence type="ECO:0000256" key="10">
    <source>
        <dbReference type="ARBA" id="ARBA00047576"/>
    </source>
</evidence>
<dbReference type="GO" id="GO:0005524">
    <property type="term" value="F:ATP binding"/>
    <property type="evidence" value="ECO:0007669"/>
    <property type="project" value="UniProtKB-KW"/>
</dbReference>
<organism evidence="15 16">
    <name type="scientific">Xiphophorus maculatus</name>
    <name type="common">Southern platyfish</name>
    <name type="synonym">Platypoecilus maculatus</name>
    <dbReference type="NCBI Taxonomy" id="8083"/>
    <lineage>
        <taxon>Eukaryota</taxon>
        <taxon>Metazoa</taxon>
        <taxon>Chordata</taxon>
        <taxon>Craniata</taxon>
        <taxon>Vertebrata</taxon>
        <taxon>Euteleostomi</taxon>
        <taxon>Actinopterygii</taxon>
        <taxon>Neopterygii</taxon>
        <taxon>Teleostei</taxon>
        <taxon>Neoteleostei</taxon>
        <taxon>Acanthomorphata</taxon>
        <taxon>Ovalentaria</taxon>
        <taxon>Atherinomorphae</taxon>
        <taxon>Cyprinodontiformes</taxon>
        <taxon>Poeciliidae</taxon>
        <taxon>Poeciliinae</taxon>
        <taxon>Xiphophorus</taxon>
    </lineage>
</organism>
<evidence type="ECO:0000256" key="2">
    <source>
        <dbReference type="ARBA" id="ARBA00022448"/>
    </source>
</evidence>
<dbReference type="InParanoid" id="M3ZMH9"/>
<dbReference type="Gene3D" id="3.40.50.300">
    <property type="entry name" value="P-loop containing nucleotide triphosphate hydrolases"/>
    <property type="match status" value="2"/>
</dbReference>
<dbReference type="PROSITE" id="PS50929">
    <property type="entry name" value="ABC_TM1F"/>
    <property type="match status" value="2"/>
</dbReference>
<keyword evidence="16" id="KW-1185">Reference proteome</keyword>
<evidence type="ECO:0000256" key="8">
    <source>
        <dbReference type="ARBA" id="ARBA00034018"/>
    </source>
</evidence>
<evidence type="ECO:0000313" key="15">
    <source>
        <dbReference type="Ensembl" id="ENSXMAP00000003422.2"/>
    </source>
</evidence>
<feature type="domain" description="ABC transporter" evidence="13">
    <location>
        <begin position="912"/>
        <end position="1145"/>
    </location>
</feature>
<protein>
    <submittedName>
        <fullName evidence="15">ATP binding cassette subfamily C member 4 (PEL blood group)</fullName>
    </submittedName>
</protein>
<proteinExistence type="predicted"/>
<reference evidence="15" key="4">
    <citation type="submission" date="2025-09" db="UniProtKB">
        <authorList>
            <consortium name="Ensembl"/>
        </authorList>
    </citation>
    <scope>IDENTIFICATION</scope>
    <source>
        <strain evidence="15">JP 163 A</strain>
    </source>
</reference>
<dbReference type="HOGENOM" id="CLU_000604_27_1_1"/>
<reference evidence="16" key="1">
    <citation type="submission" date="2012-01" db="EMBL/GenBank/DDBJ databases">
        <authorList>
            <person name="Walter R."/>
            <person name="Schartl M."/>
            <person name="Warren W."/>
        </authorList>
    </citation>
    <scope>NUCLEOTIDE SEQUENCE [LARGE SCALE GENOMIC DNA]</scope>
    <source>
        <strain evidence="16">JP 163 A</strain>
    </source>
</reference>
<gene>
    <name evidence="15" type="primary">ABCC4</name>
</gene>
<evidence type="ECO:0000256" key="4">
    <source>
        <dbReference type="ARBA" id="ARBA00022741"/>
    </source>
</evidence>
<comment type="catalytic activity">
    <reaction evidence="11">
        <text>an S-substituted glutathione(in) + ATP + H2O = an S-substituted glutathione(out) + ADP + phosphate + H(+)</text>
        <dbReference type="Rhea" id="RHEA:19121"/>
        <dbReference type="ChEBI" id="CHEBI:15377"/>
        <dbReference type="ChEBI" id="CHEBI:15378"/>
        <dbReference type="ChEBI" id="CHEBI:30616"/>
        <dbReference type="ChEBI" id="CHEBI:43474"/>
        <dbReference type="ChEBI" id="CHEBI:90779"/>
        <dbReference type="ChEBI" id="CHEBI:456216"/>
        <dbReference type="EC" id="7.6.2.3"/>
    </reaction>
    <physiologicalReaction direction="left-to-right" evidence="11">
        <dbReference type="Rhea" id="RHEA:19122"/>
    </physiologicalReaction>
</comment>
<feature type="transmembrane region" description="Helical" evidence="12">
    <location>
        <begin position="717"/>
        <end position="749"/>
    </location>
</feature>
<dbReference type="CDD" id="cd03250">
    <property type="entry name" value="ABCC_MRP_domain1"/>
    <property type="match status" value="1"/>
</dbReference>
<dbReference type="Pfam" id="PF00664">
    <property type="entry name" value="ABC_membrane"/>
    <property type="match status" value="2"/>
</dbReference>
<feature type="transmembrane region" description="Helical" evidence="12">
    <location>
        <begin position="602"/>
        <end position="622"/>
    </location>
</feature>
<dbReference type="Ensembl" id="ENSXMAT00000003427.2">
    <property type="protein sequence ID" value="ENSXMAP00000003422.2"/>
    <property type="gene ID" value="ENSXMAG00000003402.2"/>
</dbReference>
<keyword evidence="5" id="KW-0067">ATP-binding</keyword>
<evidence type="ECO:0000256" key="5">
    <source>
        <dbReference type="ARBA" id="ARBA00022840"/>
    </source>
</evidence>
<sequence length="1172" mass="131780">METLNKEKEDNPSATANLLSKIFFCWLNPLFRVGYKRRLEEDDMYRVLPEDASQRLGEELQQFWNQEVEQAVKDLRPPSLARALIHCYWKPYSLIGMYIFIEALCLSSSAMAETTTGQIVNLLSNDVNKFDEVTLYLHFLWLGPLQAVSVILLLLYVIGPSCLAGMVILFILMPIQTMFGRLFSRLRAETAALTDERIRTMSEVISGIRVIKMYGWEKPFGALVDEVRRMEISKIMQSSYLRGLNMASFFVASKIVIFFTVCVYVLTGNRMSASKLFMAVSLYGAVRLTITLFFPFAIEKVSESLISIQRIQKFLLLNEVAPQRNSPTLQNVSFTVKPEQLLAIIGPVGAGKSSLLNAILGELSQETGVVKVKGEVTYTSQQPWILPGTVRSNILFGNEFNPKKYDRVLRACALKRDMDLLPGGDLVMVGDRGVNLSGGQKARVSLARAVYRDADIYLLDDPLSAVDAEVGRHLFEECICGLLRKKPRILVTHQLQYLKAADMIVVLKEGQMVAKGTYSELQCSGVDFTSLLKEDQDEERQDMTPLPGTGSSFHCTLSDNSSMSSLSSSRYSLIDGGDPLTLAVQPIEEESRLEGNVGLRMYVKYFLAGANLLVLLKILFYFNHSVIHFTYFFFVVFIFSALTVTSVVLGFIRSLVFFNVLVKSAQTLHNNMFRAILRTSIHFFDTNPIGRILNRFSKDIGYLDSLLPWTFVDFTQVFLQVIGVIAVAGVIIPGILIPVVPLLAVFLFLRHYFLQTSRDIKRLESTTRSPVFSHLSSSLQGLSTIRAFRVQHQFQQMFDKYQDLHSEAWFLFLTTSRWFAVRLDGICCIFVTITAFGCLYFRDGLEPGAVGLALSYAVTLTGMFQWGVRQSAEIENLMTSVERVVEYAELESEAPWETDKQPPGDWPQKGSIIFDSVSFSYSDSSPLVLKNLSFVFTSREKVGIVGRTGAGKSSLISAMFRLGEPEGRITIDGILTSEIGLHTLRQKMSIIPQDPVLFTGTMRKNLDPFKQHTDEDLWNALQEVQMKAVVEELPNKLETVLTESGSNFSVGQRQLVCLARAILRENRILIIDEATANVDPRTDSLIQQTIRNKFQECTVLTIAHRLNTIIDCDRILVLDAGRIQEYDKPYVLLQNQDGLFYQMVQKTGKAEAASLLQVAKQVSASVPEQVSY</sequence>
<keyword evidence="2" id="KW-0813">Transport</keyword>
<dbReference type="FunFam" id="3.40.50.300:FF:000163">
    <property type="entry name" value="Multidrug resistance-associated protein member 4"/>
    <property type="match status" value="1"/>
</dbReference>
<dbReference type="InterPro" id="IPR017871">
    <property type="entry name" value="ABC_transporter-like_CS"/>
</dbReference>
<dbReference type="eggNOG" id="KOG0054">
    <property type="taxonomic scope" value="Eukaryota"/>
</dbReference>
<reference evidence="16" key="2">
    <citation type="journal article" date="2013" name="Nat. Genet.">
        <title>The genome of the platyfish, Xiphophorus maculatus, provides insights into evolutionary adaptation and several complex traits.</title>
        <authorList>
            <person name="Schartl M."/>
            <person name="Walter R.B."/>
            <person name="Shen Y."/>
            <person name="Garcia T."/>
            <person name="Catchen J."/>
            <person name="Amores A."/>
            <person name="Braasch I."/>
            <person name="Chalopin D."/>
            <person name="Volff J.N."/>
            <person name="Lesch K.P."/>
            <person name="Bisazza A."/>
            <person name="Minx P."/>
            <person name="Hillier L."/>
            <person name="Wilson R.K."/>
            <person name="Fuerstenberg S."/>
            <person name="Boore J."/>
            <person name="Searle S."/>
            <person name="Postlethwait J.H."/>
            <person name="Warren W.C."/>
        </authorList>
    </citation>
    <scope>NUCLEOTIDE SEQUENCE [LARGE SCALE GENOMIC DNA]</scope>
    <source>
        <strain evidence="16">JP 163 A</strain>
    </source>
</reference>
<accession>M3ZMH9</accession>
<evidence type="ECO:0000256" key="12">
    <source>
        <dbReference type="SAM" id="Phobius"/>
    </source>
</evidence>
<evidence type="ECO:0000259" key="14">
    <source>
        <dbReference type="PROSITE" id="PS50929"/>
    </source>
</evidence>
<feature type="transmembrane region" description="Helical" evidence="12">
    <location>
        <begin position="246"/>
        <end position="267"/>
    </location>
</feature>
<dbReference type="GO" id="GO:0016323">
    <property type="term" value="C:basolateral plasma membrane"/>
    <property type="evidence" value="ECO:0007669"/>
    <property type="project" value="UniProtKB-ARBA"/>
</dbReference>
<dbReference type="GO" id="GO:0016887">
    <property type="term" value="F:ATP hydrolysis activity"/>
    <property type="evidence" value="ECO:0007669"/>
    <property type="project" value="InterPro"/>
</dbReference>
<dbReference type="PANTHER" id="PTHR24223:SF357">
    <property type="entry name" value="ATP-BINDING CASSETTE SUB-FAMILY C MEMBER 4"/>
    <property type="match status" value="1"/>
</dbReference>
<comment type="subcellular location">
    <subcellularLocation>
        <location evidence="1">Membrane</location>
        <topology evidence="1">Multi-pass membrane protein</topology>
    </subcellularLocation>
</comment>
<dbReference type="CDD" id="cd03244">
    <property type="entry name" value="ABCC_MRP_domain2"/>
    <property type="match status" value="1"/>
</dbReference>
<dbReference type="Gene3D" id="1.20.1560.10">
    <property type="entry name" value="ABC transporter type 1, transmembrane domain"/>
    <property type="match status" value="2"/>
</dbReference>
<dbReference type="SUPFAM" id="SSF52540">
    <property type="entry name" value="P-loop containing nucleoside triphosphate hydrolases"/>
    <property type="match status" value="2"/>
</dbReference>
<evidence type="ECO:0000313" key="16">
    <source>
        <dbReference type="Proteomes" id="UP000002852"/>
    </source>
</evidence>
<name>M3ZMH9_XIPMA</name>
<dbReference type="GO" id="GO:0015431">
    <property type="term" value="F:ABC-type glutathione S-conjugate transporter activity"/>
    <property type="evidence" value="ECO:0007669"/>
    <property type="project" value="UniProtKB-EC"/>
</dbReference>
<reference evidence="15" key="3">
    <citation type="submission" date="2025-08" db="UniProtKB">
        <authorList>
            <consortium name="Ensembl"/>
        </authorList>
    </citation>
    <scope>IDENTIFICATION</scope>
    <source>
        <strain evidence="15">JP 163 A</strain>
    </source>
</reference>
<dbReference type="InterPro" id="IPR027417">
    <property type="entry name" value="P-loop_NTPase"/>
</dbReference>
<feature type="domain" description="ABC transmembrane type-1" evidence="14">
    <location>
        <begin position="635"/>
        <end position="876"/>
    </location>
</feature>
<evidence type="ECO:0000256" key="3">
    <source>
        <dbReference type="ARBA" id="ARBA00022692"/>
    </source>
</evidence>
<dbReference type="PROSITE" id="PS00211">
    <property type="entry name" value="ABC_TRANSPORTER_1"/>
    <property type="match status" value="2"/>
</dbReference>
<evidence type="ECO:0000256" key="6">
    <source>
        <dbReference type="ARBA" id="ARBA00022989"/>
    </source>
</evidence>
<keyword evidence="6 12" id="KW-1133">Transmembrane helix</keyword>
<dbReference type="AlphaFoldDB" id="M3ZMH9"/>
<feature type="transmembrane region" description="Helical" evidence="12">
    <location>
        <begin position="629"/>
        <end position="652"/>
    </location>
</feature>
<feature type="domain" description="ABC transporter" evidence="13">
    <location>
        <begin position="306"/>
        <end position="534"/>
    </location>
</feature>
<dbReference type="GeneTree" id="ENSGT00940000153931"/>
<keyword evidence="3 12" id="KW-0812">Transmembrane</keyword>
<dbReference type="SMART" id="SM00382">
    <property type="entry name" value="AAA"/>
    <property type="match status" value="2"/>
</dbReference>
<dbReference type="GO" id="GO:0008559">
    <property type="term" value="F:ABC-type xenobiotic transporter activity"/>
    <property type="evidence" value="ECO:0007669"/>
    <property type="project" value="UniProtKB-EC"/>
</dbReference>
<feature type="domain" description="ABC transmembrane type-1" evidence="14">
    <location>
        <begin position="106"/>
        <end position="302"/>
    </location>
</feature>
<dbReference type="InterPro" id="IPR011527">
    <property type="entry name" value="ABC1_TM_dom"/>
</dbReference>
<evidence type="ECO:0000256" key="9">
    <source>
        <dbReference type="ARBA" id="ARBA00047523"/>
    </source>
</evidence>
<evidence type="ECO:0000256" key="11">
    <source>
        <dbReference type="ARBA" id="ARBA00048007"/>
    </source>
</evidence>
<dbReference type="Pfam" id="PF00005">
    <property type="entry name" value="ABC_tran"/>
    <property type="match status" value="2"/>
</dbReference>
<dbReference type="Proteomes" id="UP000002852">
    <property type="component" value="Unassembled WGS sequence"/>
</dbReference>
<dbReference type="InterPro" id="IPR050173">
    <property type="entry name" value="ABC_transporter_C-like"/>
</dbReference>
<dbReference type="InterPro" id="IPR003593">
    <property type="entry name" value="AAA+_ATPase"/>
</dbReference>
<comment type="catalytic activity">
    <reaction evidence="10">
        <text>17beta-estradiol 17-O-(beta-D-glucuronate)(in) + ATP + H2O = 17beta-estradiol 17-O-(beta-D-glucuronate)(out) + ADP + phosphate + H(+)</text>
        <dbReference type="Rhea" id="RHEA:60128"/>
        <dbReference type="ChEBI" id="CHEBI:15377"/>
        <dbReference type="ChEBI" id="CHEBI:15378"/>
        <dbReference type="ChEBI" id="CHEBI:30616"/>
        <dbReference type="ChEBI" id="CHEBI:43474"/>
        <dbReference type="ChEBI" id="CHEBI:82961"/>
        <dbReference type="ChEBI" id="CHEBI:456216"/>
    </reaction>
    <physiologicalReaction direction="left-to-right" evidence="10">
        <dbReference type="Rhea" id="RHEA:60129"/>
    </physiologicalReaction>
</comment>
<dbReference type="OMA" id="NTNIFRD"/>
<evidence type="ECO:0000259" key="13">
    <source>
        <dbReference type="PROSITE" id="PS50893"/>
    </source>
</evidence>
<evidence type="ECO:0000256" key="1">
    <source>
        <dbReference type="ARBA" id="ARBA00004141"/>
    </source>
</evidence>
<keyword evidence="7 12" id="KW-0472">Membrane</keyword>
<dbReference type="FunFam" id="3.40.50.300:FF:000482">
    <property type="entry name" value="Multidrug resistance-associated protein member 4"/>
    <property type="match status" value="1"/>
</dbReference>
<feature type="transmembrane region" description="Helical" evidence="12">
    <location>
        <begin position="819"/>
        <end position="842"/>
    </location>
</feature>